<dbReference type="PANTHER" id="PTHR35076">
    <property type="entry name" value="TUBULIN EPSILON AND DELTA COMPLEX PROTEIN 1"/>
    <property type="match status" value="1"/>
</dbReference>
<reference evidence="4 5" key="1">
    <citation type="journal article" date="2021" name="Elife">
        <title>Chloroplast acquisition without the gene transfer in kleptoplastic sea slugs, Plakobranchus ocellatus.</title>
        <authorList>
            <person name="Maeda T."/>
            <person name="Takahashi S."/>
            <person name="Yoshida T."/>
            <person name="Shimamura S."/>
            <person name="Takaki Y."/>
            <person name="Nagai Y."/>
            <person name="Toyoda A."/>
            <person name="Suzuki Y."/>
            <person name="Arimoto A."/>
            <person name="Ishii H."/>
            <person name="Satoh N."/>
            <person name="Nishiyama T."/>
            <person name="Hasebe M."/>
            <person name="Maruyama T."/>
            <person name="Minagawa J."/>
            <person name="Obokata J."/>
            <person name="Shigenobu S."/>
        </authorList>
    </citation>
    <scope>NUCLEOTIDE SEQUENCE [LARGE SCALE GENOMIC DNA]</scope>
</reference>
<comment type="caution">
    <text evidence="4">The sequence shown here is derived from an EMBL/GenBank/DDBJ whole genome shotgun (WGS) entry which is preliminary data.</text>
</comment>
<evidence type="ECO:0000256" key="2">
    <source>
        <dbReference type="SAM" id="MobiDB-lite"/>
    </source>
</evidence>
<accession>A0AAV4AI28</accession>
<evidence type="ECO:0000313" key="5">
    <source>
        <dbReference type="Proteomes" id="UP000735302"/>
    </source>
</evidence>
<feature type="domain" description="Tubulin epsilon and delta complex protein 1" evidence="3">
    <location>
        <begin position="91"/>
        <end position="268"/>
    </location>
</feature>
<feature type="compositionally biased region" description="Basic and acidic residues" evidence="2">
    <location>
        <begin position="392"/>
        <end position="407"/>
    </location>
</feature>
<feature type="coiled-coil region" evidence="1">
    <location>
        <begin position="424"/>
        <end position="451"/>
    </location>
</feature>
<evidence type="ECO:0000256" key="1">
    <source>
        <dbReference type="SAM" id="Coils"/>
    </source>
</evidence>
<dbReference type="Proteomes" id="UP000735302">
    <property type="component" value="Unassembled WGS sequence"/>
</dbReference>
<proteinExistence type="predicted"/>
<keyword evidence="1" id="KW-0175">Coiled coil</keyword>
<gene>
    <name evidence="4" type="ORF">PoB_003384400</name>
</gene>
<keyword evidence="5" id="KW-1185">Reference proteome</keyword>
<dbReference type="EMBL" id="BLXT01003865">
    <property type="protein sequence ID" value="GFO07339.1"/>
    <property type="molecule type" value="Genomic_DNA"/>
</dbReference>
<dbReference type="Pfam" id="PF14970">
    <property type="entry name" value="TEDC1"/>
    <property type="match status" value="1"/>
</dbReference>
<dbReference type="PANTHER" id="PTHR35076:SF1">
    <property type="entry name" value="TUBULIN EPSILON AND DELTA COMPLEX PROTEIN 1"/>
    <property type="match status" value="1"/>
</dbReference>
<feature type="region of interest" description="Disordered" evidence="2">
    <location>
        <begin position="384"/>
        <end position="410"/>
    </location>
</feature>
<organism evidence="4 5">
    <name type="scientific">Plakobranchus ocellatus</name>
    <dbReference type="NCBI Taxonomy" id="259542"/>
    <lineage>
        <taxon>Eukaryota</taxon>
        <taxon>Metazoa</taxon>
        <taxon>Spiralia</taxon>
        <taxon>Lophotrochozoa</taxon>
        <taxon>Mollusca</taxon>
        <taxon>Gastropoda</taxon>
        <taxon>Heterobranchia</taxon>
        <taxon>Euthyneura</taxon>
        <taxon>Panpulmonata</taxon>
        <taxon>Sacoglossa</taxon>
        <taxon>Placobranchoidea</taxon>
        <taxon>Plakobranchidae</taxon>
        <taxon>Plakobranchus</taxon>
    </lineage>
</organism>
<evidence type="ECO:0000313" key="4">
    <source>
        <dbReference type="EMBL" id="GFO07339.1"/>
    </source>
</evidence>
<dbReference type="InterPro" id="IPR043535">
    <property type="entry name" value="TEDC1"/>
</dbReference>
<dbReference type="InterPro" id="IPR027996">
    <property type="entry name" value="TEDC1_dom"/>
</dbReference>
<name>A0AAV4AI28_9GAST</name>
<dbReference type="AlphaFoldDB" id="A0AAV4AI28"/>
<evidence type="ECO:0000259" key="3">
    <source>
        <dbReference type="Pfam" id="PF14970"/>
    </source>
</evidence>
<sequence>MTLHKNNQARAINELFCKILEENEICSIRAETLRQAKFNKDAAAKAVGQVLFSVVGLCDSHNKKSDWESQIHVSNDEQRMIFIKTKLQSWGYLSQSFAQLPNDFSCGSRELLLALGYVIHQKHFIDKVISRHSNPLHQDLVSFLRKEDSSVSEKMFLDSAYHAVQLNIKDRIQYHMILTGKLRLALRRLYSVYQHLTSLTKTIQESTEGVSLQQQLSHLTPLEVHVLRFPSSFRKLLQEMERDNQELSHLLEWKQKESLFWEWMGSVLTAHIEDQDQASSAASSCENASLEPSVFLPVPSDIGDQVEAARDHLRDVILRHEKEMTKVEHLIRRKKVSSVEAEVHKMHMDKELFEKTLQLRSCGFDEEDSADTLSSCEETCEAAAAASSPKMSTEHNTQRRRSTRENNKVLSPCAAKAARQEAFLKAVNREVSNLTEKVEKLKADLRHTQMQNIERVQALINMDESVICIQPRSVKQYYCNQ</sequence>
<protein>
    <submittedName>
        <fullName evidence="4">Chromosome 14 open reading frame 80</fullName>
    </submittedName>
</protein>